<gene>
    <name evidence="2" type="ORF">niasHS_015427</name>
</gene>
<evidence type="ECO:0000313" key="3">
    <source>
        <dbReference type="Proteomes" id="UP001620645"/>
    </source>
</evidence>
<dbReference type="AlphaFoldDB" id="A0ABD2HTN5"/>
<evidence type="ECO:0000256" key="1">
    <source>
        <dbReference type="SAM" id="SignalP"/>
    </source>
</evidence>
<dbReference type="Proteomes" id="UP001620645">
    <property type="component" value="Unassembled WGS sequence"/>
</dbReference>
<feature type="chain" id="PRO_5044799977" evidence="1">
    <location>
        <begin position="29"/>
        <end position="71"/>
    </location>
</feature>
<dbReference type="EMBL" id="JBICCN010000447">
    <property type="protein sequence ID" value="KAL3068306.1"/>
    <property type="molecule type" value="Genomic_DNA"/>
</dbReference>
<evidence type="ECO:0000313" key="2">
    <source>
        <dbReference type="EMBL" id="KAL3068306.1"/>
    </source>
</evidence>
<comment type="caution">
    <text evidence="2">The sequence shown here is derived from an EMBL/GenBank/DDBJ whole genome shotgun (WGS) entry which is preliminary data.</text>
</comment>
<reference evidence="2 3" key="1">
    <citation type="submission" date="2024-10" db="EMBL/GenBank/DDBJ databases">
        <authorList>
            <person name="Kim D."/>
        </authorList>
    </citation>
    <scope>NUCLEOTIDE SEQUENCE [LARGE SCALE GENOMIC DNA]</scope>
    <source>
        <strain evidence="2">Taebaek</strain>
    </source>
</reference>
<organism evidence="2 3">
    <name type="scientific">Heterodera schachtii</name>
    <name type="common">Sugarbeet cyst nematode worm</name>
    <name type="synonym">Tylenchus schachtii</name>
    <dbReference type="NCBI Taxonomy" id="97005"/>
    <lineage>
        <taxon>Eukaryota</taxon>
        <taxon>Metazoa</taxon>
        <taxon>Ecdysozoa</taxon>
        <taxon>Nematoda</taxon>
        <taxon>Chromadorea</taxon>
        <taxon>Rhabditida</taxon>
        <taxon>Tylenchina</taxon>
        <taxon>Tylenchomorpha</taxon>
        <taxon>Tylenchoidea</taxon>
        <taxon>Heteroderidae</taxon>
        <taxon>Heteroderinae</taxon>
        <taxon>Heterodera</taxon>
    </lineage>
</organism>
<name>A0ABD2HTN5_HETSC</name>
<sequence length="71" mass="7576">MNKSQIVAIAVMLFVAIFAMDLFLVASAQCAYNPSLSACEDPQRLCAAGCVYDGSSCFCGWSPQNTMTGQK</sequence>
<proteinExistence type="predicted"/>
<protein>
    <submittedName>
        <fullName evidence="2">Uncharacterized protein</fullName>
    </submittedName>
</protein>
<feature type="signal peptide" evidence="1">
    <location>
        <begin position="1"/>
        <end position="28"/>
    </location>
</feature>
<keyword evidence="3" id="KW-1185">Reference proteome</keyword>
<accession>A0ABD2HTN5</accession>
<keyword evidence="1" id="KW-0732">Signal</keyword>